<dbReference type="NCBIfam" id="TIGR03506">
    <property type="entry name" value="FlgEFG_subfam"/>
    <property type="match status" value="1"/>
</dbReference>
<dbReference type="AlphaFoldDB" id="A0A0H1RHY1"/>
<organism evidence="8 9">
    <name type="scientific">Microvirga vignae</name>
    <dbReference type="NCBI Taxonomy" id="1225564"/>
    <lineage>
        <taxon>Bacteria</taxon>
        <taxon>Pseudomonadati</taxon>
        <taxon>Pseudomonadota</taxon>
        <taxon>Alphaproteobacteria</taxon>
        <taxon>Hyphomicrobiales</taxon>
        <taxon>Methylobacteriaceae</taxon>
        <taxon>Microvirga</taxon>
    </lineage>
</organism>
<dbReference type="NCBIfam" id="NF009282">
    <property type="entry name" value="PRK12642.1"/>
    <property type="match status" value="1"/>
</dbReference>
<dbReference type="PROSITE" id="PS00588">
    <property type="entry name" value="FLAGELLA_BB_ROD"/>
    <property type="match status" value="1"/>
</dbReference>
<dbReference type="SUPFAM" id="SSF117143">
    <property type="entry name" value="Flagellar hook protein flgE"/>
    <property type="match status" value="1"/>
</dbReference>
<evidence type="ECO:0000313" key="9">
    <source>
        <dbReference type="Proteomes" id="UP000035489"/>
    </source>
</evidence>
<dbReference type="GO" id="GO:0071978">
    <property type="term" value="P:bacterial-type flagellum-dependent swarming motility"/>
    <property type="evidence" value="ECO:0007669"/>
    <property type="project" value="TreeGrafter"/>
</dbReference>
<dbReference type="InterPro" id="IPR010930">
    <property type="entry name" value="Flg_bb/hook_C_dom"/>
</dbReference>
<evidence type="ECO:0000259" key="6">
    <source>
        <dbReference type="Pfam" id="PF06429"/>
    </source>
</evidence>
<name>A0A0H1RHY1_9HYPH</name>
<keyword evidence="8" id="KW-0966">Cell projection</keyword>
<keyword evidence="8" id="KW-0969">Cilium</keyword>
<dbReference type="Pfam" id="PF00460">
    <property type="entry name" value="Flg_bb_rod"/>
    <property type="match status" value="1"/>
</dbReference>
<dbReference type="PATRIC" id="fig|1225564.3.peg.945"/>
<dbReference type="OrthoDB" id="9804559at2"/>
<comment type="subunit">
    <text evidence="4">The basal body constitutes a major portion of the flagellar organelle and consists of five rings (E,L,P,S, and M) mounted on a central rod. The rod consists of about 26 subunits of FlgG in the distal portion, and FlgB, FlgC and FlgF are thought to build up the proximal portion of the rod with about 6 subunits each.</text>
</comment>
<dbReference type="NCBIfam" id="TIGR02490">
    <property type="entry name" value="flgF"/>
    <property type="match status" value="1"/>
</dbReference>
<feature type="domain" description="Flagellar basal-body/hook protein C-terminal" evidence="6">
    <location>
        <begin position="191"/>
        <end position="235"/>
    </location>
</feature>
<dbReference type="Pfam" id="PF22692">
    <property type="entry name" value="LlgE_F_G_D1"/>
    <property type="match status" value="1"/>
</dbReference>
<evidence type="ECO:0000256" key="2">
    <source>
        <dbReference type="ARBA" id="ARBA00009677"/>
    </source>
</evidence>
<proteinExistence type="inferred from homology"/>
<evidence type="ECO:0000259" key="5">
    <source>
        <dbReference type="Pfam" id="PF00460"/>
    </source>
</evidence>
<reference evidence="8 9" key="1">
    <citation type="submission" date="2015-05" db="EMBL/GenBank/DDBJ databases">
        <title>Draft genome sequence of Microvirga vignae strain BR3299, a novel nitrogen fixing bacteria isolated from Brazil semi-aired region.</title>
        <authorList>
            <person name="Zilli J.E."/>
            <person name="Passos S.R."/>
            <person name="Leite J."/>
            <person name="Baldani J.I."/>
            <person name="Xavier G.R."/>
            <person name="Rumjaneck N.G."/>
            <person name="Simoes-Araujo J.L."/>
        </authorList>
    </citation>
    <scope>NUCLEOTIDE SEQUENCE [LARGE SCALE GENOMIC DNA]</scope>
    <source>
        <strain evidence="8 9">BR3299</strain>
    </source>
</reference>
<evidence type="ECO:0000256" key="4">
    <source>
        <dbReference type="RuleBase" id="RU362116"/>
    </source>
</evidence>
<dbReference type="STRING" id="1225564.AA309_03505"/>
<comment type="similarity">
    <text evidence="2 4">Belongs to the flagella basal body rod proteins family.</text>
</comment>
<keyword evidence="3 4" id="KW-0975">Bacterial flagellum</keyword>
<dbReference type="Pfam" id="PF06429">
    <property type="entry name" value="Flg_bbr_C"/>
    <property type="match status" value="1"/>
</dbReference>
<dbReference type="InterPro" id="IPR019776">
    <property type="entry name" value="Flagellar_basal_body_rod_CS"/>
</dbReference>
<dbReference type="InterPro" id="IPR053967">
    <property type="entry name" value="LlgE_F_G-like_D1"/>
</dbReference>
<dbReference type="GO" id="GO:0030694">
    <property type="term" value="C:bacterial-type flagellum basal body, rod"/>
    <property type="evidence" value="ECO:0007669"/>
    <property type="project" value="UniProtKB-UniRule"/>
</dbReference>
<dbReference type="InterPro" id="IPR020013">
    <property type="entry name" value="Flagellar_FlgE/F/G"/>
</dbReference>
<dbReference type="Proteomes" id="UP000035489">
    <property type="component" value="Unassembled WGS sequence"/>
</dbReference>
<evidence type="ECO:0000256" key="1">
    <source>
        <dbReference type="ARBA" id="ARBA00004117"/>
    </source>
</evidence>
<evidence type="ECO:0000313" key="8">
    <source>
        <dbReference type="EMBL" id="KLK94441.1"/>
    </source>
</evidence>
<accession>A0A0H1RHY1</accession>
<dbReference type="InterPro" id="IPR001444">
    <property type="entry name" value="Flag_bb_rod_N"/>
</dbReference>
<dbReference type="InterPro" id="IPR012836">
    <property type="entry name" value="FlgF"/>
</dbReference>
<gene>
    <name evidence="8" type="primary">flgF</name>
    <name evidence="8" type="ORF">AA309_03505</name>
</gene>
<dbReference type="PANTHER" id="PTHR30435">
    <property type="entry name" value="FLAGELLAR PROTEIN"/>
    <property type="match status" value="1"/>
</dbReference>
<comment type="subcellular location">
    <subcellularLocation>
        <location evidence="1 4">Bacterial flagellum basal body</location>
    </subcellularLocation>
</comment>
<feature type="domain" description="Flagellar hook protein FlgE/F/G-like D1" evidence="7">
    <location>
        <begin position="80"/>
        <end position="145"/>
    </location>
</feature>
<sequence>MQSALYVSLSAQVAMEKRLATIANNVANMATGGFRADEIKFEEILSLAGKDNVSFASSGQSFISRRAGPVTKTDNPLDVAIQGEAWFAYQGASGPVYTRDGRFSMNENGDLVTVDGHAVLDAGGAPIALDPQAGPPTIGRDGTITQGGNQVGALGLFNLSGDSRLARQGSSGVLSSIPGEAVQDFTSTGVQQGYSEGSNVNPVLEMTKMIALQRNFESAATTIQESESTLMDAIRTLGPSS</sequence>
<comment type="caution">
    <text evidence="8">The sequence shown here is derived from an EMBL/GenBank/DDBJ whole genome shotgun (WGS) entry which is preliminary data.</text>
</comment>
<keyword evidence="9" id="KW-1185">Reference proteome</keyword>
<keyword evidence="8" id="KW-0282">Flagellum</keyword>
<dbReference type="InterPro" id="IPR037925">
    <property type="entry name" value="FlgE/F/G-like"/>
</dbReference>
<dbReference type="EMBL" id="LCYG01000014">
    <property type="protein sequence ID" value="KLK94441.1"/>
    <property type="molecule type" value="Genomic_DNA"/>
</dbReference>
<evidence type="ECO:0000256" key="3">
    <source>
        <dbReference type="ARBA" id="ARBA00023143"/>
    </source>
</evidence>
<dbReference type="RefSeq" id="WP_047187612.1">
    <property type="nucleotide sequence ID" value="NZ_LCYG01000014.1"/>
</dbReference>
<evidence type="ECO:0000259" key="7">
    <source>
        <dbReference type="Pfam" id="PF22692"/>
    </source>
</evidence>
<feature type="domain" description="Flagellar basal body rod protein N-terminal" evidence="5">
    <location>
        <begin position="5"/>
        <end position="35"/>
    </location>
</feature>
<protein>
    <recommendedName>
        <fullName evidence="4">Flagellar basal-body rod protein FlgF</fullName>
    </recommendedName>
</protein>
<dbReference type="PANTHER" id="PTHR30435:SF19">
    <property type="entry name" value="FLAGELLAR BASAL-BODY ROD PROTEIN FLGG"/>
    <property type="match status" value="1"/>
</dbReference>